<dbReference type="EMBL" id="OCNJ01000010">
    <property type="protein sequence ID" value="SOD99935.1"/>
    <property type="molecule type" value="Genomic_DNA"/>
</dbReference>
<dbReference type="InterPro" id="IPR001387">
    <property type="entry name" value="Cro/C1-type_HTH"/>
</dbReference>
<reference evidence="3" key="1">
    <citation type="submission" date="2017-09" db="EMBL/GenBank/DDBJ databases">
        <authorList>
            <person name="Varghese N."/>
            <person name="Submissions S."/>
        </authorList>
    </citation>
    <scope>NUCLEOTIDE SEQUENCE [LARGE SCALE GENOMIC DNA]</scope>
    <source>
        <strain evidence="3">USBA 140</strain>
    </source>
</reference>
<evidence type="ECO:0000313" key="2">
    <source>
        <dbReference type="EMBL" id="SOD99935.1"/>
    </source>
</evidence>
<sequence>MNEMITIPRATYDAMRERLEDLEDIVASRAAEHDERLPHDLVTLLLSGGESALRLWRRHRGLTQQALSEASGVGLSTITEMESSRKTGTVEAYRALAAALDVSVDELLPPAD</sequence>
<dbReference type="OrthoDB" id="407979at2"/>
<gene>
    <name evidence="2" type="ORF">SAMN05421508_110120</name>
</gene>
<evidence type="ECO:0000313" key="3">
    <source>
        <dbReference type="Proteomes" id="UP000219621"/>
    </source>
</evidence>
<dbReference type="Pfam" id="PF01381">
    <property type="entry name" value="HTH_3"/>
    <property type="match status" value="1"/>
</dbReference>
<dbReference type="RefSeq" id="WP_097280953.1">
    <property type="nucleotide sequence ID" value="NZ_OCNJ01000010.1"/>
</dbReference>
<dbReference type="InterPro" id="IPR010982">
    <property type="entry name" value="Lambda_DNA-bd_dom_sf"/>
</dbReference>
<dbReference type="Proteomes" id="UP000219621">
    <property type="component" value="Unassembled WGS sequence"/>
</dbReference>
<dbReference type="AlphaFoldDB" id="A0A286GWM0"/>
<evidence type="ECO:0000259" key="1">
    <source>
        <dbReference type="PROSITE" id="PS50943"/>
    </source>
</evidence>
<organism evidence="2 3">
    <name type="scientific">Caenispirillum bisanense</name>
    <dbReference type="NCBI Taxonomy" id="414052"/>
    <lineage>
        <taxon>Bacteria</taxon>
        <taxon>Pseudomonadati</taxon>
        <taxon>Pseudomonadota</taxon>
        <taxon>Alphaproteobacteria</taxon>
        <taxon>Rhodospirillales</taxon>
        <taxon>Novispirillaceae</taxon>
        <taxon>Caenispirillum</taxon>
    </lineage>
</organism>
<name>A0A286GWM0_9PROT</name>
<dbReference type="SUPFAM" id="SSF47413">
    <property type="entry name" value="lambda repressor-like DNA-binding domains"/>
    <property type="match status" value="1"/>
</dbReference>
<dbReference type="Gene3D" id="1.10.260.40">
    <property type="entry name" value="lambda repressor-like DNA-binding domains"/>
    <property type="match status" value="1"/>
</dbReference>
<proteinExistence type="predicted"/>
<dbReference type="PROSITE" id="PS50943">
    <property type="entry name" value="HTH_CROC1"/>
    <property type="match status" value="1"/>
</dbReference>
<keyword evidence="3" id="KW-1185">Reference proteome</keyword>
<dbReference type="SMART" id="SM00530">
    <property type="entry name" value="HTH_XRE"/>
    <property type="match status" value="1"/>
</dbReference>
<protein>
    <submittedName>
        <fullName evidence="2">Helix-turn-helix domain-containing protein</fullName>
    </submittedName>
</protein>
<dbReference type="CDD" id="cd00093">
    <property type="entry name" value="HTH_XRE"/>
    <property type="match status" value="1"/>
</dbReference>
<accession>A0A286GWM0</accession>
<dbReference type="GO" id="GO:0003677">
    <property type="term" value="F:DNA binding"/>
    <property type="evidence" value="ECO:0007669"/>
    <property type="project" value="InterPro"/>
</dbReference>
<feature type="domain" description="HTH cro/C1-type" evidence="1">
    <location>
        <begin position="53"/>
        <end position="107"/>
    </location>
</feature>